<dbReference type="SUPFAM" id="SSF52172">
    <property type="entry name" value="CheY-like"/>
    <property type="match status" value="1"/>
</dbReference>
<dbReference type="PANTHER" id="PTHR44591">
    <property type="entry name" value="STRESS RESPONSE REGULATOR PROTEIN 1"/>
    <property type="match status" value="1"/>
</dbReference>
<comment type="caution">
    <text evidence="3">The sequence shown here is derived from an EMBL/GenBank/DDBJ whole genome shotgun (WGS) entry which is preliminary data.</text>
</comment>
<dbReference type="InterPro" id="IPR050595">
    <property type="entry name" value="Bact_response_regulator"/>
</dbReference>
<accession>A0A0F9A2W7</accession>
<sequence length="179" mass="20055">KIEITDNLGKAMDGLLGIKVSDFIDDGMTIVKSDFLVSQAPRSGKEETIQLRFADEIKDITIGVVDDDLVIQELIKTAFSETDWQVKPYDNGRKFVEALENETFDLIFLDLQMPVLDGFGVLAYLKEKKVEIPVIGLSAVKERDTVVRAIRSGVRSYLTKPISPGGIFKKTTEILKRNF</sequence>
<evidence type="ECO:0000256" key="1">
    <source>
        <dbReference type="ARBA" id="ARBA00022553"/>
    </source>
</evidence>
<dbReference type="AlphaFoldDB" id="A0A0F9A2W7"/>
<organism evidence="3">
    <name type="scientific">marine sediment metagenome</name>
    <dbReference type="NCBI Taxonomy" id="412755"/>
    <lineage>
        <taxon>unclassified sequences</taxon>
        <taxon>metagenomes</taxon>
        <taxon>ecological metagenomes</taxon>
    </lineage>
</organism>
<feature type="domain" description="Response regulatory" evidence="2">
    <location>
        <begin position="61"/>
        <end position="175"/>
    </location>
</feature>
<dbReference type="Pfam" id="PF00072">
    <property type="entry name" value="Response_reg"/>
    <property type="match status" value="1"/>
</dbReference>
<protein>
    <recommendedName>
        <fullName evidence="2">Response regulatory domain-containing protein</fullName>
    </recommendedName>
</protein>
<proteinExistence type="predicted"/>
<evidence type="ECO:0000313" key="3">
    <source>
        <dbReference type="EMBL" id="KKK66526.1"/>
    </source>
</evidence>
<dbReference type="SMART" id="SM00448">
    <property type="entry name" value="REC"/>
    <property type="match status" value="1"/>
</dbReference>
<dbReference type="EMBL" id="LAZR01060036">
    <property type="protein sequence ID" value="KKK66526.1"/>
    <property type="molecule type" value="Genomic_DNA"/>
</dbReference>
<dbReference type="InterPro" id="IPR011006">
    <property type="entry name" value="CheY-like_superfamily"/>
</dbReference>
<dbReference type="InterPro" id="IPR001789">
    <property type="entry name" value="Sig_transdc_resp-reg_receiver"/>
</dbReference>
<dbReference type="PANTHER" id="PTHR44591:SF3">
    <property type="entry name" value="RESPONSE REGULATORY DOMAIN-CONTAINING PROTEIN"/>
    <property type="match status" value="1"/>
</dbReference>
<dbReference type="PROSITE" id="PS50110">
    <property type="entry name" value="RESPONSE_REGULATORY"/>
    <property type="match status" value="1"/>
</dbReference>
<dbReference type="CDD" id="cd00156">
    <property type="entry name" value="REC"/>
    <property type="match status" value="1"/>
</dbReference>
<reference evidence="3" key="1">
    <citation type="journal article" date="2015" name="Nature">
        <title>Complex archaea that bridge the gap between prokaryotes and eukaryotes.</title>
        <authorList>
            <person name="Spang A."/>
            <person name="Saw J.H."/>
            <person name="Jorgensen S.L."/>
            <person name="Zaremba-Niedzwiedzka K."/>
            <person name="Martijn J."/>
            <person name="Lind A.E."/>
            <person name="van Eijk R."/>
            <person name="Schleper C."/>
            <person name="Guy L."/>
            <person name="Ettema T.J."/>
        </authorList>
    </citation>
    <scope>NUCLEOTIDE SEQUENCE</scope>
</reference>
<evidence type="ECO:0000259" key="2">
    <source>
        <dbReference type="PROSITE" id="PS50110"/>
    </source>
</evidence>
<name>A0A0F9A2W7_9ZZZZ</name>
<dbReference type="Gene3D" id="3.40.50.2300">
    <property type="match status" value="1"/>
</dbReference>
<dbReference type="GO" id="GO:0000160">
    <property type="term" value="P:phosphorelay signal transduction system"/>
    <property type="evidence" value="ECO:0007669"/>
    <property type="project" value="InterPro"/>
</dbReference>
<feature type="non-terminal residue" evidence="3">
    <location>
        <position position="1"/>
    </location>
</feature>
<gene>
    <name evidence="3" type="ORF">LCGC14_2963200</name>
</gene>
<keyword evidence="1" id="KW-0597">Phosphoprotein</keyword>